<dbReference type="EMBL" id="CAADRA010004263">
    <property type="protein sequence ID" value="VFT84548.1"/>
    <property type="molecule type" value="Genomic_DNA"/>
</dbReference>
<dbReference type="InterPro" id="IPR032675">
    <property type="entry name" value="LRR_dom_sf"/>
</dbReference>
<dbReference type="SUPFAM" id="SSF52047">
    <property type="entry name" value="RNI-like"/>
    <property type="match status" value="1"/>
</dbReference>
<dbReference type="OrthoDB" id="18598at2759"/>
<organism evidence="2 3">
    <name type="scientific">Aphanomyces stellatus</name>
    <dbReference type="NCBI Taxonomy" id="120398"/>
    <lineage>
        <taxon>Eukaryota</taxon>
        <taxon>Sar</taxon>
        <taxon>Stramenopiles</taxon>
        <taxon>Oomycota</taxon>
        <taxon>Saprolegniomycetes</taxon>
        <taxon>Saprolegniales</taxon>
        <taxon>Verrucalvaceae</taxon>
        <taxon>Aphanomyces</taxon>
    </lineage>
</organism>
<accession>A0A485KIL4</accession>
<evidence type="ECO:0000313" key="3">
    <source>
        <dbReference type="Proteomes" id="UP000332933"/>
    </source>
</evidence>
<reference evidence="2 3" key="1">
    <citation type="submission" date="2019-03" db="EMBL/GenBank/DDBJ databases">
        <authorList>
            <person name="Gaulin E."/>
            <person name="Dumas B."/>
        </authorList>
    </citation>
    <scope>NUCLEOTIDE SEQUENCE [LARGE SCALE GENOMIC DNA]</scope>
    <source>
        <strain evidence="2">CBS 568.67</strain>
    </source>
</reference>
<sequence>MPLVGVERSLEEWYKEWAQLPIAGIRVLNDDSKSTTLPPAAVPYLFAVLPHCHHLTSLTFQRCSCLSPLFEFLASSTTIVELRVSCGLEKKLLTEADLVHATQWLKSAPVHRIHLQKLYVDPTVPSSVKNAFFTAIFGCPTLRQLYFYAFDFPPSVLPAHTVLHMHTLVIYYCTTPPAVLQSLARALRQSTKVNGVYLLNLYQIEIDYLDLDTEYALAWEEFLDAVGHAGVKHLHIMSYCLGDSRWHLLGPILQRSKLHDLKLYNNGISDNGAACIAQAIQANDSLTEVNLRGEYATIFSFFDQALCDYAK</sequence>
<name>A0A485KIL4_9STRA</name>
<dbReference type="EMBL" id="VJMH01004250">
    <property type="protein sequence ID" value="KAF0703415.1"/>
    <property type="molecule type" value="Genomic_DNA"/>
</dbReference>
<protein>
    <submittedName>
        <fullName evidence="2">Aste57867_7641 protein</fullName>
    </submittedName>
</protein>
<evidence type="ECO:0000313" key="1">
    <source>
        <dbReference type="EMBL" id="KAF0703415.1"/>
    </source>
</evidence>
<evidence type="ECO:0000313" key="2">
    <source>
        <dbReference type="EMBL" id="VFT84548.1"/>
    </source>
</evidence>
<reference evidence="1" key="2">
    <citation type="submission" date="2019-06" db="EMBL/GenBank/DDBJ databases">
        <title>Genomics analysis of Aphanomyces spp. identifies a new class of oomycete effector associated with host adaptation.</title>
        <authorList>
            <person name="Gaulin E."/>
        </authorList>
    </citation>
    <scope>NUCLEOTIDE SEQUENCE</scope>
    <source>
        <strain evidence="1">CBS 578.67</strain>
    </source>
</reference>
<dbReference type="AlphaFoldDB" id="A0A485KIL4"/>
<dbReference type="Gene3D" id="3.80.10.10">
    <property type="entry name" value="Ribonuclease Inhibitor"/>
    <property type="match status" value="1"/>
</dbReference>
<proteinExistence type="predicted"/>
<keyword evidence="3" id="KW-1185">Reference proteome</keyword>
<dbReference type="Proteomes" id="UP000332933">
    <property type="component" value="Unassembled WGS sequence"/>
</dbReference>
<gene>
    <name evidence="2" type="primary">Aste57867_7641</name>
    <name evidence="1" type="ORF">As57867_007613</name>
    <name evidence="2" type="ORF">ASTE57867_7641</name>
</gene>